<dbReference type="PANTHER" id="PTHR12479:SF10">
    <property type="entry name" value="LYSOSOMAL-ASSOCIATED TRANSMEMBRANE PROTEIN"/>
    <property type="match status" value="1"/>
</dbReference>
<evidence type="ECO:0000256" key="1">
    <source>
        <dbReference type="ARBA" id="ARBA00004127"/>
    </source>
</evidence>
<dbReference type="InParanoid" id="A0A067QQE9"/>
<keyword evidence="3" id="KW-0813">Transport</keyword>
<dbReference type="Pfam" id="PF03821">
    <property type="entry name" value="Mtp"/>
    <property type="match status" value="1"/>
</dbReference>
<dbReference type="GO" id="GO:0005765">
    <property type="term" value="C:lysosomal membrane"/>
    <property type="evidence" value="ECO:0007669"/>
    <property type="project" value="TreeGrafter"/>
</dbReference>
<evidence type="ECO:0000256" key="8">
    <source>
        <dbReference type="SAM" id="Phobius"/>
    </source>
</evidence>
<reference evidence="9 10" key="1">
    <citation type="journal article" date="2014" name="Nat. Commun.">
        <title>Molecular traces of alternative social organization in a termite genome.</title>
        <authorList>
            <person name="Terrapon N."/>
            <person name="Li C."/>
            <person name="Robertson H.M."/>
            <person name="Ji L."/>
            <person name="Meng X."/>
            <person name="Booth W."/>
            <person name="Chen Z."/>
            <person name="Childers C.P."/>
            <person name="Glastad K.M."/>
            <person name="Gokhale K."/>
            <person name="Gowin J."/>
            <person name="Gronenberg W."/>
            <person name="Hermansen R.A."/>
            <person name="Hu H."/>
            <person name="Hunt B.G."/>
            <person name="Huylmans A.K."/>
            <person name="Khalil S.M."/>
            <person name="Mitchell R.D."/>
            <person name="Munoz-Torres M.C."/>
            <person name="Mustard J.A."/>
            <person name="Pan H."/>
            <person name="Reese J.T."/>
            <person name="Scharf M.E."/>
            <person name="Sun F."/>
            <person name="Vogel H."/>
            <person name="Xiao J."/>
            <person name="Yang W."/>
            <person name="Yang Z."/>
            <person name="Yang Z."/>
            <person name="Zhou J."/>
            <person name="Zhu J."/>
            <person name="Brent C.S."/>
            <person name="Elsik C.G."/>
            <person name="Goodisman M.A."/>
            <person name="Liberles D.A."/>
            <person name="Roe R.M."/>
            <person name="Vargo E.L."/>
            <person name="Vilcinskas A."/>
            <person name="Wang J."/>
            <person name="Bornberg-Bauer E."/>
            <person name="Korb J."/>
            <person name="Zhang G."/>
            <person name="Liebig J."/>
        </authorList>
    </citation>
    <scope>NUCLEOTIDE SEQUENCE [LARGE SCALE GENOMIC DNA]</scope>
    <source>
        <tissue evidence="9">Whole organism</tissue>
    </source>
</reference>
<keyword evidence="6 8" id="KW-0472">Membrane</keyword>
<protein>
    <submittedName>
        <fullName evidence="9">Lysosomal-associated transmembrane protein 4A</fullName>
    </submittedName>
</protein>
<dbReference type="PANTHER" id="PTHR12479">
    <property type="entry name" value="LYSOSOMAL-ASSOCIATED TRANSMEMBRANE PROTEIN"/>
    <property type="match status" value="1"/>
</dbReference>
<dbReference type="OrthoDB" id="10002163at2759"/>
<feature type="region of interest" description="Disordered" evidence="7">
    <location>
        <begin position="298"/>
        <end position="320"/>
    </location>
</feature>
<proteinExistence type="inferred from homology"/>
<evidence type="ECO:0000256" key="4">
    <source>
        <dbReference type="ARBA" id="ARBA00022692"/>
    </source>
</evidence>
<evidence type="ECO:0000256" key="7">
    <source>
        <dbReference type="SAM" id="MobiDB-lite"/>
    </source>
</evidence>
<dbReference type="InterPro" id="IPR051115">
    <property type="entry name" value="LAPTM_transporter"/>
</dbReference>
<evidence type="ECO:0000313" key="10">
    <source>
        <dbReference type="Proteomes" id="UP000027135"/>
    </source>
</evidence>
<dbReference type="Proteomes" id="UP000027135">
    <property type="component" value="Unassembled WGS sequence"/>
</dbReference>
<comment type="similarity">
    <text evidence="2">Belongs to the LAPTM4/LAPTM5 transporter family.</text>
</comment>
<dbReference type="EMBL" id="KK853050">
    <property type="protein sequence ID" value="KDR12045.1"/>
    <property type="molecule type" value="Genomic_DNA"/>
</dbReference>
<dbReference type="eggNOG" id="ENOG502QSAX">
    <property type="taxonomic scope" value="Eukaryota"/>
</dbReference>
<evidence type="ECO:0000256" key="5">
    <source>
        <dbReference type="ARBA" id="ARBA00022989"/>
    </source>
</evidence>
<feature type="transmembrane region" description="Helical" evidence="8">
    <location>
        <begin position="204"/>
        <end position="225"/>
    </location>
</feature>
<dbReference type="AlphaFoldDB" id="A0A067QQE9"/>
<evidence type="ECO:0000256" key="6">
    <source>
        <dbReference type="ARBA" id="ARBA00023136"/>
    </source>
</evidence>
<dbReference type="InterPro" id="IPR004687">
    <property type="entry name" value="LAPTM4/5"/>
</dbReference>
<evidence type="ECO:0000256" key="3">
    <source>
        <dbReference type="ARBA" id="ARBA00022448"/>
    </source>
</evidence>
<evidence type="ECO:0000256" key="2">
    <source>
        <dbReference type="ARBA" id="ARBA00010076"/>
    </source>
</evidence>
<comment type="subcellular location">
    <subcellularLocation>
        <location evidence="1">Endomembrane system</location>
        <topology evidence="1">Multi-pass membrane protein</topology>
    </subcellularLocation>
</comment>
<name>A0A067QQE9_ZOONE</name>
<dbReference type="OMA" id="SCYKYLT"/>
<keyword evidence="10" id="KW-1185">Reference proteome</keyword>
<evidence type="ECO:0000313" key="9">
    <source>
        <dbReference type="EMBL" id="KDR12045.1"/>
    </source>
</evidence>
<feature type="transmembrane region" description="Helical" evidence="8">
    <location>
        <begin position="121"/>
        <end position="143"/>
    </location>
</feature>
<dbReference type="FunCoup" id="A0A067QQE9">
    <property type="interactions" value="265"/>
</dbReference>
<keyword evidence="4 8" id="KW-0812">Transmembrane</keyword>
<dbReference type="GO" id="GO:0012505">
    <property type="term" value="C:endomembrane system"/>
    <property type="evidence" value="ECO:0007669"/>
    <property type="project" value="UniProtKB-SubCell"/>
</dbReference>
<feature type="transmembrane region" description="Helical" evidence="8">
    <location>
        <begin position="149"/>
        <end position="174"/>
    </location>
</feature>
<feature type="transmembrane region" description="Helical" evidence="8">
    <location>
        <begin position="32"/>
        <end position="49"/>
    </location>
</feature>
<sequence length="320" mass="35972">MQGMRLKFGDHRNDWKCCFCCHVRTGTIFLGIWHLMIHLLALSVIAVVLRHSEMVDDLMMGPVLPTPLSEVEEPVVEIISPNLELSLEPQDPDDTRHQTSFSTAHGYRDIFTRRSLNHQDLNVGVFVTFCTFAITLLMVFGAVKGKPSYLMPFFCLQVFDFCIASLTAVGYLCYLPDIHRLVAENPHLPFQEELLRLNPQCLSLLVLFTFMAAMMVKTYFIGVVWRCYKYLSLRMVAAQRTIHYIDPDNQSLLPDLPDYETAVGDPRFAAKKFPTPPPSYASATAAVVDVAEESAVVAVPPQAQPQPQPQPQTVSERPAA</sequence>
<accession>A0A067QQE9</accession>
<keyword evidence="5 8" id="KW-1133">Transmembrane helix</keyword>
<gene>
    <name evidence="9" type="ORF">L798_13578</name>
</gene>
<organism evidence="9 10">
    <name type="scientific">Zootermopsis nevadensis</name>
    <name type="common">Dampwood termite</name>
    <dbReference type="NCBI Taxonomy" id="136037"/>
    <lineage>
        <taxon>Eukaryota</taxon>
        <taxon>Metazoa</taxon>
        <taxon>Ecdysozoa</taxon>
        <taxon>Arthropoda</taxon>
        <taxon>Hexapoda</taxon>
        <taxon>Insecta</taxon>
        <taxon>Pterygota</taxon>
        <taxon>Neoptera</taxon>
        <taxon>Polyneoptera</taxon>
        <taxon>Dictyoptera</taxon>
        <taxon>Blattodea</taxon>
        <taxon>Blattoidea</taxon>
        <taxon>Termitoidae</taxon>
        <taxon>Termopsidae</taxon>
        <taxon>Zootermopsis</taxon>
    </lineage>
</organism>